<dbReference type="Proteomes" id="UP000244446">
    <property type="component" value="Unassembled WGS sequence"/>
</dbReference>
<proteinExistence type="predicted"/>
<dbReference type="InterPro" id="IPR015077">
    <property type="entry name" value="DUF1858"/>
</dbReference>
<dbReference type="Gene3D" id="1.10.3910.10">
    <property type="entry name" value="SP0561-like"/>
    <property type="match status" value="1"/>
</dbReference>
<dbReference type="PANTHER" id="PTHR39341:SF1">
    <property type="entry name" value="DUF1858 DOMAIN-CONTAINING PROTEIN"/>
    <property type="match status" value="1"/>
</dbReference>
<evidence type="ECO:0000313" key="2">
    <source>
        <dbReference type="EMBL" id="PVA10682.1"/>
    </source>
</evidence>
<keyword evidence="3" id="KW-1185">Reference proteome</keyword>
<name>A0A2T7G8D6_9RHOB</name>
<dbReference type="OrthoDB" id="5397989at2"/>
<dbReference type="EMBL" id="QCYH01000003">
    <property type="protein sequence ID" value="PVA10682.1"/>
    <property type="molecule type" value="Genomic_DNA"/>
</dbReference>
<dbReference type="SUPFAM" id="SSF140683">
    <property type="entry name" value="SP0561-like"/>
    <property type="match status" value="1"/>
</dbReference>
<dbReference type="Pfam" id="PF08984">
    <property type="entry name" value="DUF1858"/>
    <property type="match status" value="1"/>
</dbReference>
<dbReference type="RefSeq" id="WP_108691541.1">
    <property type="nucleotide sequence ID" value="NZ_QCYH01000003.1"/>
</dbReference>
<evidence type="ECO:0000259" key="1">
    <source>
        <dbReference type="Pfam" id="PF08984"/>
    </source>
</evidence>
<sequence length="76" mass="8724">MNFDQGGGLDRTLSEIMSTWPETVQVFLRHGMHCVGCRVGPFHTIEDACMEYHLDESEFRRELQNAISSKRPVQPT</sequence>
<dbReference type="PANTHER" id="PTHR39341">
    <property type="entry name" value="BSL7085 PROTEIN"/>
    <property type="match status" value="1"/>
</dbReference>
<dbReference type="NCBIfam" id="TIGR03980">
    <property type="entry name" value="prismane_assoc"/>
    <property type="match status" value="1"/>
</dbReference>
<evidence type="ECO:0000313" key="3">
    <source>
        <dbReference type="Proteomes" id="UP000244446"/>
    </source>
</evidence>
<reference evidence="2 3" key="1">
    <citation type="submission" date="2018-04" db="EMBL/GenBank/DDBJ databases">
        <title>Pelagivirga bohaiensis gen. nov., sp. nov., a bacterium isolated from the Bohai Sea.</title>
        <authorList>
            <person name="Ji X."/>
        </authorList>
    </citation>
    <scope>NUCLEOTIDE SEQUENCE [LARGE SCALE GENOMIC DNA]</scope>
    <source>
        <strain evidence="2 3">BH-SD19</strain>
    </source>
</reference>
<dbReference type="InterPro" id="IPR038062">
    <property type="entry name" value="ScdA-like_N_sf"/>
</dbReference>
<protein>
    <recommendedName>
        <fullName evidence="1">DUF1858 domain-containing protein</fullName>
    </recommendedName>
</protein>
<dbReference type="AlphaFoldDB" id="A0A2T7G8D6"/>
<feature type="domain" description="DUF1858" evidence="1">
    <location>
        <begin position="9"/>
        <end position="59"/>
    </location>
</feature>
<accession>A0A2T7G8D6</accession>
<gene>
    <name evidence="2" type="ORF">DC366_07305</name>
</gene>
<dbReference type="InterPro" id="IPR023883">
    <property type="entry name" value="CHP03980_redox-disulphide"/>
</dbReference>
<comment type="caution">
    <text evidence="2">The sequence shown here is derived from an EMBL/GenBank/DDBJ whole genome shotgun (WGS) entry which is preliminary data.</text>
</comment>
<organism evidence="2 3">
    <name type="scientific">Pelagivirga sediminicola</name>
    <dbReference type="NCBI Taxonomy" id="2170575"/>
    <lineage>
        <taxon>Bacteria</taxon>
        <taxon>Pseudomonadati</taxon>
        <taxon>Pseudomonadota</taxon>
        <taxon>Alphaproteobacteria</taxon>
        <taxon>Rhodobacterales</taxon>
        <taxon>Paracoccaceae</taxon>
        <taxon>Pelagivirga</taxon>
    </lineage>
</organism>